<accession>Q74N98</accession>
<dbReference type="HAMAP" id="MF_00322">
    <property type="entry name" value="Top6B"/>
    <property type="match status" value="1"/>
</dbReference>
<evidence type="ECO:0000256" key="4">
    <source>
        <dbReference type="ARBA" id="ARBA00023125"/>
    </source>
</evidence>
<dbReference type="CDD" id="cd00823">
    <property type="entry name" value="TopoIIB_Trans"/>
    <property type="match status" value="1"/>
</dbReference>
<dbReference type="EMBL" id="AE017199">
    <property type="protein sequence ID" value="AAR38998.1"/>
    <property type="molecule type" value="Genomic_DNA"/>
</dbReference>
<dbReference type="GO" id="GO:0006265">
    <property type="term" value="P:DNA topological change"/>
    <property type="evidence" value="ECO:0007669"/>
    <property type="project" value="UniProtKB-UniRule"/>
</dbReference>
<dbReference type="GO" id="GO:0006260">
    <property type="term" value="P:DNA replication"/>
    <property type="evidence" value="ECO:0007669"/>
    <property type="project" value="UniProtKB-UniRule"/>
</dbReference>
<feature type="binding site" evidence="6">
    <location>
        <begin position="91"/>
        <end position="92"/>
    </location>
    <ligand>
        <name>ATP</name>
        <dbReference type="ChEBI" id="CHEBI:30616"/>
    </ligand>
</feature>
<keyword evidence="10" id="KW-1185">Reference proteome</keyword>
<dbReference type="GO" id="GO:0003677">
    <property type="term" value="F:DNA binding"/>
    <property type="evidence" value="ECO:0007669"/>
    <property type="project" value="UniProtKB-UniRule"/>
</dbReference>
<evidence type="ECO:0000256" key="5">
    <source>
        <dbReference type="ARBA" id="ARBA00023235"/>
    </source>
</evidence>
<dbReference type="PANTHER" id="PTHR48444:SF1">
    <property type="entry name" value="DNA TOPOISOMERASE 6 SUBUNIT B"/>
    <property type="match status" value="1"/>
</dbReference>
<gene>
    <name evidence="6" type="primary">top6B</name>
    <name evidence="9" type="ordered locus">NEQ144</name>
</gene>
<dbReference type="Pfam" id="PF09239">
    <property type="entry name" value="Topo-VIb_trans"/>
    <property type="match status" value="1"/>
</dbReference>
<feature type="domain" description="Histidine kinase/HSP90-like ATPase" evidence="8">
    <location>
        <begin position="25"/>
        <end position="160"/>
    </location>
</feature>
<comment type="subunit">
    <text evidence="6">Homodimer. Heterotetramer of two Top6A and two Top6B chains.</text>
</comment>
<dbReference type="Gene3D" id="1.10.8.50">
    <property type="match status" value="1"/>
</dbReference>
<dbReference type="Pfam" id="PF02518">
    <property type="entry name" value="HATPase_c"/>
    <property type="match status" value="1"/>
</dbReference>
<dbReference type="EnsemblBacteria" id="AAR38998">
    <property type="protein sequence ID" value="AAR38998"/>
    <property type="gene ID" value="NEQ144"/>
</dbReference>
<keyword evidence="5 6" id="KW-0413">Isomerase</keyword>
<dbReference type="InterPro" id="IPR020568">
    <property type="entry name" value="Ribosomal_Su5_D2-typ_SF"/>
</dbReference>
<evidence type="ECO:0000313" key="10">
    <source>
        <dbReference type="Proteomes" id="UP000000578"/>
    </source>
</evidence>
<dbReference type="Gene3D" id="3.30.565.10">
    <property type="entry name" value="Histidine kinase-like ATPase, C-terminal domain"/>
    <property type="match status" value="1"/>
</dbReference>
<dbReference type="GO" id="GO:0005524">
    <property type="term" value="F:ATP binding"/>
    <property type="evidence" value="ECO:0007669"/>
    <property type="project" value="UniProtKB-UniRule"/>
</dbReference>
<dbReference type="STRING" id="228908.NEQ144"/>
<dbReference type="PANTHER" id="PTHR48444">
    <property type="entry name" value="DNA TOPOISOMERASE 6 SUBUNIT B"/>
    <property type="match status" value="1"/>
</dbReference>
<dbReference type="InterPro" id="IPR014721">
    <property type="entry name" value="Ribsml_uS5_D2-typ_fold_subgr"/>
</dbReference>
<dbReference type="Gene3D" id="3.30.230.10">
    <property type="match status" value="1"/>
</dbReference>
<dbReference type="Proteomes" id="UP000000578">
    <property type="component" value="Chromosome"/>
</dbReference>
<dbReference type="InterPro" id="IPR036890">
    <property type="entry name" value="HATPase_C_sf"/>
</dbReference>
<feature type="binding site" evidence="6">
    <location>
        <position position="434"/>
    </location>
    <ligand>
        <name>ATP</name>
        <dbReference type="ChEBI" id="CHEBI:30616"/>
    </ligand>
</feature>
<dbReference type="SUPFAM" id="SSF54211">
    <property type="entry name" value="Ribosomal protein S5 domain 2-like"/>
    <property type="match status" value="1"/>
</dbReference>
<dbReference type="GO" id="GO:0003918">
    <property type="term" value="F:DNA topoisomerase type II (double strand cut, ATP-hydrolyzing) activity"/>
    <property type="evidence" value="ECO:0007669"/>
    <property type="project" value="UniProtKB-UniRule"/>
</dbReference>
<name>Q74N98_NANEQ</name>
<dbReference type="InterPro" id="IPR015320">
    <property type="entry name" value="TopoVI_B_transducer"/>
</dbReference>
<keyword evidence="4 6" id="KW-0238">DNA-binding</keyword>
<dbReference type="SUPFAM" id="SSF55874">
    <property type="entry name" value="ATPase domain of HSP90 chaperone/DNA topoisomerase II/histidine kinase"/>
    <property type="match status" value="1"/>
</dbReference>
<sequence length="567" mass="65419">MRRTFREATIAEFFEKNKQFLGFDSPRKALVMTVKELVDNALDATEEARILPTIKVTLKEGKYMTVRVEDNGPGIPFNEVPNVFGKFLYGTKFHVLKQNRGQQGIGAAAITLYSQLTTGKPIRVWDKPIDSNKAYYYEIMIDTKRNEPEVLVKKEVKLNIKHGLIVEADIKGEYTKGKQSVDQYLKLTAVANPHAEIIYRTPKGEYIVFKRGTNELPPLPKEIKPHPHGIELGQLKKMVSEHKGDLMDFLIKNFSSVGEDKAKEILARYIFYKEGKEDFEKFFKRFRGRKIDIKSLTSEDLELLLKAMRETKLKMPSAKALIPIGEKNLQIGITKEYDVEYLAVKTRKPKVYSGGIPFLVEVAIGYGDFEKAEILRFANRTPLLYKAGECAIVKAIKDINWKRYGFEVENNLPKNALILVHIASVKVPYTSESKEAIADIPEVREEIKRALQEVARKVQIYIKKKEETKELAEKYLRFYAYGKEIERYLPKLIDKDVDSVVTKTILKRLEEELLERIKNNKTIVTHIENKDYETAKKLIKKMVMPLIKKKIIDESFIDRLIQLYNVS</sequence>
<evidence type="ECO:0000256" key="1">
    <source>
        <dbReference type="ARBA" id="ARBA00022741"/>
    </source>
</evidence>
<evidence type="ECO:0000256" key="6">
    <source>
        <dbReference type="HAMAP-Rule" id="MF_00322"/>
    </source>
</evidence>
<comment type="catalytic activity">
    <reaction evidence="6">
        <text>ATP-dependent breakage, passage and rejoining of double-stranded DNA.</text>
        <dbReference type="EC" id="5.6.2.2"/>
    </reaction>
</comment>
<proteinExistence type="inferred from homology"/>
<dbReference type="PATRIC" id="fig|228908.8.peg.146"/>
<evidence type="ECO:0000259" key="8">
    <source>
        <dbReference type="SMART" id="SM00387"/>
    </source>
</evidence>
<reference evidence="9 10" key="1">
    <citation type="journal article" date="2003" name="Proc. Natl. Acad. Sci. U.S.A.">
        <title>The genome of Nanoarchaeum equitans: insights into early archaeal evolution and derived parasitism.</title>
        <authorList>
            <person name="Waters E."/>
            <person name="Hohn M.J."/>
            <person name="Ahel I."/>
            <person name="Graham D.E."/>
            <person name="Adams M.D."/>
            <person name="Barnstead M."/>
            <person name="Beeson K.Y."/>
            <person name="Bibbs L."/>
            <person name="Bolanos R."/>
            <person name="Keller M."/>
            <person name="Kretz K."/>
            <person name="Lin X."/>
            <person name="Mathur E."/>
            <person name="Ni J."/>
            <person name="Podar M."/>
            <person name="Richardson T."/>
            <person name="Sutton G.G."/>
            <person name="Simon M."/>
            <person name="Soll D."/>
            <person name="Stetter K.O."/>
            <person name="Short J.M."/>
            <person name="Noordewier M."/>
        </authorList>
    </citation>
    <scope>NUCLEOTIDE SEQUENCE [LARGE SCALE GENOMIC DNA]</scope>
    <source>
        <strain evidence="9 10">Kin4-M</strain>
    </source>
</reference>
<feature type="binding site" evidence="6">
    <location>
        <begin position="101"/>
        <end position="108"/>
    </location>
    <ligand>
        <name>ATP</name>
        <dbReference type="ChEBI" id="CHEBI:30616"/>
    </ligand>
</feature>
<dbReference type="InterPro" id="IPR003594">
    <property type="entry name" value="HATPase_dom"/>
</dbReference>
<comment type="similarity">
    <text evidence="6">Belongs to the TOP6B family.</text>
</comment>
<comment type="function">
    <text evidence="6">Relaxes both positive and negative superturns and exhibits a strong decatenase activity.</text>
</comment>
<evidence type="ECO:0000256" key="2">
    <source>
        <dbReference type="ARBA" id="ARBA00022840"/>
    </source>
</evidence>
<keyword evidence="1 6" id="KW-0547">Nucleotide-binding</keyword>
<dbReference type="SMR" id="Q74N98"/>
<evidence type="ECO:0000256" key="3">
    <source>
        <dbReference type="ARBA" id="ARBA00023029"/>
    </source>
</evidence>
<feature type="coiled-coil region" evidence="7">
    <location>
        <begin position="433"/>
        <end position="464"/>
    </location>
</feature>
<evidence type="ECO:0000256" key="7">
    <source>
        <dbReference type="SAM" id="Coils"/>
    </source>
</evidence>
<dbReference type="SMART" id="SM00387">
    <property type="entry name" value="HATPase_c"/>
    <property type="match status" value="1"/>
</dbReference>
<keyword evidence="2 6" id="KW-0067">ATP-binding</keyword>
<protein>
    <recommendedName>
        <fullName evidence="6">Type 2 DNA topoisomerase 6 subunit B</fullName>
        <ecNumber evidence="6">5.6.2.2</ecNumber>
    </recommendedName>
    <alternativeName>
        <fullName evidence="6">Type II DNA topoisomerase VI subunit B</fullName>
        <shortName evidence="6">TopoVI-B</shortName>
    </alternativeName>
</protein>
<dbReference type="HOGENOM" id="CLU_006403_0_0_2"/>
<keyword evidence="3 6" id="KW-0799">Topoisomerase</keyword>
<dbReference type="PIRSF" id="PIRSF006553">
    <property type="entry name" value="TopoVI_B"/>
    <property type="match status" value="1"/>
</dbReference>
<dbReference type="InterPro" id="IPR005734">
    <property type="entry name" value="TopoVI_B"/>
</dbReference>
<feature type="binding site" evidence="6">
    <location>
        <position position="40"/>
    </location>
    <ligand>
        <name>ATP</name>
        <dbReference type="ChEBI" id="CHEBI:30616"/>
    </ligand>
</feature>
<dbReference type="AlphaFoldDB" id="Q74N98"/>
<evidence type="ECO:0000313" key="9">
    <source>
        <dbReference type="EMBL" id="AAR38998.1"/>
    </source>
</evidence>
<dbReference type="EC" id="5.6.2.2" evidence="6"/>
<organism evidence="9 10">
    <name type="scientific">Nanoarchaeum equitans (strain Kin4-M)</name>
    <dbReference type="NCBI Taxonomy" id="228908"/>
    <lineage>
        <taxon>Archaea</taxon>
        <taxon>Nanobdellota</taxon>
        <taxon>Candidatus Nanoarchaeia</taxon>
        <taxon>Nanoarchaeales</taxon>
        <taxon>Nanoarchaeaceae</taxon>
        <taxon>Nanoarchaeum</taxon>
    </lineage>
</organism>
<dbReference type="KEGG" id="neq:NEQ144"/>
<feature type="binding site" evidence="6">
    <location>
        <position position="70"/>
    </location>
    <ligand>
        <name>ATP</name>
        <dbReference type="ChEBI" id="CHEBI:30616"/>
    </ligand>
</feature>
<dbReference type="NCBIfam" id="TIGR01052">
    <property type="entry name" value="top6b"/>
    <property type="match status" value="1"/>
</dbReference>
<dbReference type="NCBIfam" id="NF003218">
    <property type="entry name" value="PRK04184.1"/>
    <property type="match status" value="1"/>
</dbReference>
<keyword evidence="7" id="KW-0175">Coiled coil</keyword>